<gene>
    <name evidence="1" type="ORF">RC54_10550</name>
</gene>
<evidence type="ECO:0000313" key="2">
    <source>
        <dbReference type="Proteomes" id="UP000269199"/>
    </source>
</evidence>
<organism evidence="1 2">
    <name type="scientific">Herbaspirillum rubrisubalbicans</name>
    <dbReference type="NCBI Taxonomy" id="80842"/>
    <lineage>
        <taxon>Bacteria</taxon>
        <taxon>Pseudomonadati</taxon>
        <taxon>Pseudomonadota</taxon>
        <taxon>Betaproteobacteria</taxon>
        <taxon>Burkholderiales</taxon>
        <taxon>Oxalobacteraceae</taxon>
        <taxon>Herbaspirillum</taxon>
    </lineage>
</organism>
<dbReference type="AlphaFoldDB" id="A0AAD0U6Y7"/>
<sequence>MRDRPVRFDSHAIDDPTEDVEISRAFNLPNVGWLVDAHVLLIFWESRQPISMGSARIAIDVVSDAGNKVLRRIHAQTQPDSAIRGLEADTDFIGTIVYRRRIAPGRRHIHSWYPGLTVGLPVMPVLLVIDVDCEPRLQCLEETRHLGHAVIKLAGRHRSSTSHTPKFAFVLRLEFHNPFPFIVVFLIAWQSYASPHHSKNMRARA</sequence>
<dbReference type="EMBL" id="CP024996">
    <property type="protein sequence ID" value="AYR24240.1"/>
    <property type="molecule type" value="Genomic_DNA"/>
</dbReference>
<protein>
    <submittedName>
        <fullName evidence="1">Uncharacterized protein</fullName>
    </submittedName>
</protein>
<reference evidence="1 2" key="1">
    <citation type="submission" date="2017-11" db="EMBL/GenBank/DDBJ databases">
        <title>Complete genome sequence of Herbaspirillum rubrisubalbicans DSM 11543.</title>
        <authorList>
            <person name="Chen M."/>
            <person name="An Q."/>
        </authorList>
    </citation>
    <scope>NUCLEOTIDE SEQUENCE [LARGE SCALE GENOMIC DNA]</scope>
    <source>
        <strain evidence="1 2">DSM 11543</strain>
    </source>
</reference>
<evidence type="ECO:0000313" key="1">
    <source>
        <dbReference type="EMBL" id="AYR24240.1"/>
    </source>
</evidence>
<proteinExistence type="predicted"/>
<dbReference type="Proteomes" id="UP000269199">
    <property type="component" value="Chromosome"/>
</dbReference>
<name>A0AAD0U6Y7_9BURK</name>
<accession>A0AAD0U6Y7</accession>